<feature type="region of interest" description="Disordered" evidence="1">
    <location>
        <begin position="64"/>
        <end position="102"/>
    </location>
</feature>
<sequence length="409" mass="42830">MTTPDHEEHELQSLLRAHADRVDVPGDFAPGAIARRRRDRRTRATLGAVAAAAVIAVAVPTVWSADRGTPPPVPAVSASSTAVLPSPTGDPTTPQTERATATRDTAYALDDTIRYGDQVIQLEKGTVVESFAVLAGGGFVLQSHRSTGASQSEMEILSPTGRTVAALGTSGMYAVSGDGLRVVAKSGTSDTVVVHDANGVELARRTDPREVAAVVGDLVYLGGDSQQGSLEWNLSTGGTRALPAHVVAVSENGRRAALRWSVAGDAMDEACWAVVDLTQPSFPRTVERCGAGKNPSMFMPTAFSSRSTYLVGSMAVDGGYWFSAGVVRVEDGSTVLGGTGDAAVSGWTWHLADDESSLVISRNTSQPLSPATANTLQSCSLTLDCTELGAQQPPRDRDGTTEPRYVVPR</sequence>
<dbReference type="Proteomes" id="UP001500427">
    <property type="component" value="Unassembled WGS sequence"/>
</dbReference>
<feature type="compositionally biased region" description="Polar residues" evidence="1">
    <location>
        <begin position="89"/>
        <end position="102"/>
    </location>
</feature>
<keyword evidence="2" id="KW-1133">Transmembrane helix</keyword>
<feature type="compositionally biased region" description="Low complexity" evidence="1">
    <location>
        <begin position="75"/>
        <end position="87"/>
    </location>
</feature>
<name>A0ABP9JCQ3_9MICO</name>
<evidence type="ECO:0000256" key="2">
    <source>
        <dbReference type="SAM" id="Phobius"/>
    </source>
</evidence>
<evidence type="ECO:0000256" key="1">
    <source>
        <dbReference type="SAM" id="MobiDB-lite"/>
    </source>
</evidence>
<protein>
    <submittedName>
        <fullName evidence="3">Uncharacterized protein</fullName>
    </submittedName>
</protein>
<dbReference type="RefSeq" id="WP_345507194.1">
    <property type="nucleotide sequence ID" value="NZ_BAABIW010000014.1"/>
</dbReference>
<keyword evidence="4" id="KW-1185">Reference proteome</keyword>
<gene>
    <name evidence="3" type="ORF">GCM10023258_18620</name>
</gene>
<proteinExistence type="predicted"/>
<feature type="transmembrane region" description="Helical" evidence="2">
    <location>
        <begin position="44"/>
        <end position="63"/>
    </location>
</feature>
<accession>A0ABP9JCQ3</accession>
<evidence type="ECO:0000313" key="4">
    <source>
        <dbReference type="Proteomes" id="UP001500427"/>
    </source>
</evidence>
<reference evidence="4" key="1">
    <citation type="journal article" date="2019" name="Int. J. Syst. Evol. Microbiol.">
        <title>The Global Catalogue of Microorganisms (GCM) 10K type strain sequencing project: providing services to taxonomists for standard genome sequencing and annotation.</title>
        <authorList>
            <consortium name="The Broad Institute Genomics Platform"/>
            <consortium name="The Broad Institute Genome Sequencing Center for Infectious Disease"/>
            <person name="Wu L."/>
            <person name="Ma J."/>
        </authorList>
    </citation>
    <scope>NUCLEOTIDE SEQUENCE [LARGE SCALE GENOMIC DNA]</scope>
    <source>
        <strain evidence="4">JCM 17687</strain>
    </source>
</reference>
<feature type="region of interest" description="Disordered" evidence="1">
    <location>
        <begin position="388"/>
        <end position="409"/>
    </location>
</feature>
<comment type="caution">
    <text evidence="3">The sequence shown here is derived from an EMBL/GenBank/DDBJ whole genome shotgun (WGS) entry which is preliminary data.</text>
</comment>
<keyword evidence="2" id="KW-0472">Membrane</keyword>
<dbReference type="EMBL" id="BAABIW010000014">
    <property type="protein sequence ID" value="GAA5025591.1"/>
    <property type="molecule type" value="Genomic_DNA"/>
</dbReference>
<organism evidence="3 4">
    <name type="scientific">Terrabacter aeriphilus</name>
    <dbReference type="NCBI Taxonomy" id="515662"/>
    <lineage>
        <taxon>Bacteria</taxon>
        <taxon>Bacillati</taxon>
        <taxon>Actinomycetota</taxon>
        <taxon>Actinomycetes</taxon>
        <taxon>Micrococcales</taxon>
        <taxon>Intrasporangiaceae</taxon>
        <taxon>Terrabacter</taxon>
    </lineage>
</organism>
<evidence type="ECO:0000313" key="3">
    <source>
        <dbReference type="EMBL" id="GAA5025591.1"/>
    </source>
</evidence>
<keyword evidence="2" id="KW-0812">Transmembrane</keyword>